<evidence type="ECO:0000256" key="4">
    <source>
        <dbReference type="PROSITE-ProRule" id="PRU00449"/>
    </source>
</evidence>
<protein>
    <recommendedName>
        <fullName evidence="6">AN1-type domain-containing protein</fullName>
    </recommendedName>
</protein>
<dbReference type="PANTHER" id="PTHR14677:SF40">
    <property type="entry name" value="CDC48-ASSOCIATED UBIQUITIN-LIKE_ZINC FINGER PROTEIN 1"/>
    <property type="match status" value="1"/>
</dbReference>
<feature type="region of interest" description="Disordered" evidence="5">
    <location>
        <begin position="1"/>
        <end position="36"/>
    </location>
</feature>
<evidence type="ECO:0000313" key="7">
    <source>
        <dbReference type="EMBL" id="TQB68096.1"/>
    </source>
</evidence>
<keyword evidence="3" id="KW-0862">Zinc</keyword>
<dbReference type="AlphaFoldDB" id="A0A507QHV6"/>
<evidence type="ECO:0000259" key="6">
    <source>
        <dbReference type="PROSITE" id="PS51039"/>
    </source>
</evidence>
<dbReference type="InterPro" id="IPR057358">
    <property type="entry name" value="UBL_ZFAND1-like"/>
</dbReference>
<evidence type="ECO:0000256" key="3">
    <source>
        <dbReference type="ARBA" id="ARBA00022833"/>
    </source>
</evidence>
<dbReference type="STRING" id="5098.A0A507QHV6"/>
<accession>A0A507QHV6</accession>
<evidence type="ECO:0000313" key="8">
    <source>
        <dbReference type="Proteomes" id="UP000319663"/>
    </source>
</evidence>
<evidence type="ECO:0000256" key="1">
    <source>
        <dbReference type="ARBA" id="ARBA00022723"/>
    </source>
</evidence>
<dbReference type="OrthoDB" id="431929at2759"/>
<proteinExistence type="predicted"/>
<dbReference type="Pfam" id="PF25327">
    <property type="entry name" value="UBL_ZFAND1"/>
    <property type="match status" value="1"/>
</dbReference>
<dbReference type="SUPFAM" id="SSF118310">
    <property type="entry name" value="AN1-like Zinc finger"/>
    <property type="match status" value="2"/>
</dbReference>
<organism evidence="7 8">
    <name type="scientific">Monascus purpureus</name>
    <name type="common">Red mold</name>
    <name type="synonym">Monascus anka</name>
    <dbReference type="NCBI Taxonomy" id="5098"/>
    <lineage>
        <taxon>Eukaryota</taxon>
        <taxon>Fungi</taxon>
        <taxon>Dikarya</taxon>
        <taxon>Ascomycota</taxon>
        <taxon>Pezizomycotina</taxon>
        <taxon>Eurotiomycetes</taxon>
        <taxon>Eurotiomycetidae</taxon>
        <taxon>Eurotiales</taxon>
        <taxon>Aspergillaceae</taxon>
        <taxon>Monascus</taxon>
    </lineage>
</organism>
<reference evidence="7 8" key="1">
    <citation type="submission" date="2019-06" db="EMBL/GenBank/DDBJ databases">
        <title>Wine fermentation using esterase from Monascus purpureus.</title>
        <authorList>
            <person name="Geng C."/>
            <person name="Zhang Y."/>
        </authorList>
    </citation>
    <scope>NUCLEOTIDE SEQUENCE [LARGE SCALE GENOMIC DNA]</scope>
    <source>
        <strain evidence="7">HQ1</strain>
    </source>
</reference>
<feature type="compositionally biased region" description="Polar residues" evidence="5">
    <location>
        <begin position="26"/>
        <end position="36"/>
    </location>
</feature>
<dbReference type="InterPro" id="IPR000058">
    <property type="entry name" value="Znf_AN1"/>
</dbReference>
<dbReference type="SMART" id="SM00154">
    <property type="entry name" value="ZnF_AN1"/>
    <property type="match status" value="2"/>
</dbReference>
<evidence type="ECO:0000256" key="5">
    <source>
        <dbReference type="SAM" id="MobiDB-lite"/>
    </source>
</evidence>
<feature type="domain" description="AN1-type" evidence="6">
    <location>
        <begin position="43"/>
        <end position="91"/>
    </location>
</feature>
<keyword evidence="2 4" id="KW-0863">Zinc-finger</keyword>
<sequence length="334" mass="36684">MAPITVVKGRQSGTPSPSTKSDPDPNTQNQESSFTQIPDEDLEAIGRHCKFEYCNQLDFLPFRCESCRRTFCLEHRTETAHKCPQAGEWARRRRNQNAGIGGNLSSSLTQRPTIYNTDQCAHLSCKTLINTLKDPAVRCPNCNRQYCLKHRLQEEHDCAKVVPLGGQGQGQQSANASETIRSMFAKVRTWGKDKIPTTGGGTLSNGFKGKSSTSGVGGLNALKRTAKGDPAIVADKRLYLHVVGSSDTQKTEPPTGDFFFDSRWKVGRVLDEAARRLHVENLNNRGGGEEERLRVFHVESGEFLEFSESIGGGKVKQGHTLVLLRGAGVLLGKS</sequence>
<dbReference type="Proteomes" id="UP000319663">
    <property type="component" value="Unassembled WGS sequence"/>
</dbReference>
<keyword evidence="1" id="KW-0479">Metal-binding</keyword>
<dbReference type="Gene3D" id="4.10.1110.10">
    <property type="entry name" value="AN1-like Zinc finger"/>
    <property type="match status" value="2"/>
</dbReference>
<dbReference type="InterPro" id="IPR035896">
    <property type="entry name" value="AN1-like_Znf"/>
</dbReference>
<evidence type="ECO:0000256" key="2">
    <source>
        <dbReference type="ARBA" id="ARBA00022771"/>
    </source>
</evidence>
<dbReference type="Pfam" id="PF01428">
    <property type="entry name" value="zf-AN1"/>
    <property type="match status" value="2"/>
</dbReference>
<dbReference type="EMBL" id="VIFY01000253">
    <property type="protein sequence ID" value="TQB68096.1"/>
    <property type="molecule type" value="Genomic_DNA"/>
</dbReference>
<dbReference type="PROSITE" id="PS51039">
    <property type="entry name" value="ZF_AN1"/>
    <property type="match status" value="1"/>
</dbReference>
<comment type="caution">
    <text evidence="7">The sequence shown here is derived from an EMBL/GenBank/DDBJ whole genome shotgun (WGS) entry which is preliminary data.</text>
</comment>
<keyword evidence="8" id="KW-1185">Reference proteome</keyword>
<dbReference type="GO" id="GO:0008270">
    <property type="term" value="F:zinc ion binding"/>
    <property type="evidence" value="ECO:0007669"/>
    <property type="project" value="UniProtKB-KW"/>
</dbReference>
<name>A0A507QHV6_MONPU</name>
<dbReference type="PANTHER" id="PTHR14677">
    <property type="entry name" value="ARSENITE INDUCUBLE RNA ASSOCIATED PROTEIN AIP-1-RELATED"/>
    <property type="match status" value="1"/>
</dbReference>
<dbReference type="GO" id="GO:0005737">
    <property type="term" value="C:cytoplasm"/>
    <property type="evidence" value="ECO:0007669"/>
    <property type="project" value="TreeGrafter"/>
</dbReference>
<gene>
    <name evidence="7" type="ORF">MPDQ_004032</name>
</gene>